<accession>A0A7T4QXY8</accession>
<dbReference type="InterPro" id="IPR022615">
    <property type="entry name" value="NqrA_C_domain"/>
</dbReference>
<dbReference type="PANTHER" id="PTHR37839">
    <property type="entry name" value="NA(+)-TRANSLOCATING NADH-QUINONE REDUCTASE SUBUNIT A"/>
    <property type="match status" value="1"/>
</dbReference>
<sequence length="446" mass="48400">MIKISKGLDVPITGEPEQRIEAGPTVRSVAVLGFDYVGMKPTMAVKVGDRVKTGQLLFTDKKTEGVRFTAPATGTIAAINRGEKRVLQSVVIDVESDEHETFASYDSGALGGLAREQVVENLVASGLWTAFRTRPYSKVPSPESTPAAIFVTAIDTHPLAADPAVVIAEAEQDFSNGLEVLCRLTDGKVHLCKAPGANLPTLDNNQLHVSDFAGAHPAGLVGTHMHFLEGASASKVLWYLNYQDVIAIGRLFTSGTLNTERVISLAGPQIDKPRLIRTRLGANLEELTAGQMKPGENRLVSGSILGGRTSRGALAFLGRYHNQVSVLEEGNHRDFMGWLSPGSNKHSSLRIYLSQFFNKRLDYTTNTNGSERAMVPVGAYEKIMPLDILPTQLLRALIVGDTEMAQKLGALELDEEDLALCTYVCPGKYEYGPILRDNLTRIEKEG</sequence>
<evidence type="ECO:0000256" key="5">
    <source>
        <dbReference type="ARBA" id="ARBA00023065"/>
    </source>
</evidence>
<dbReference type="EC" id="7.2.1.1" evidence="8"/>
<dbReference type="Pfam" id="PF11973">
    <property type="entry name" value="NQRA_SLBB"/>
    <property type="match status" value="1"/>
</dbReference>
<dbReference type="EMBL" id="CP066167">
    <property type="protein sequence ID" value="QQD16729.1"/>
    <property type="molecule type" value="Genomic_DNA"/>
</dbReference>
<evidence type="ECO:0000259" key="9">
    <source>
        <dbReference type="Pfam" id="PF05896"/>
    </source>
</evidence>
<keyword evidence="5 8" id="KW-0406">Ion transport</keyword>
<comment type="similarity">
    <text evidence="8">Belongs to the NqrA family.</text>
</comment>
<evidence type="ECO:0000256" key="1">
    <source>
        <dbReference type="ARBA" id="ARBA00022448"/>
    </source>
</evidence>
<feature type="domain" description="NqrA N-terminal barrel-sandwich hybrid" evidence="9">
    <location>
        <begin position="2"/>
        <end position="95"/>
    </location>
</feature>
<evidence type="ECO:0000259" key="11">
    <source>
        <dbReference type="Pfam" id="PF24836"/>
    </source>
</evidence>
<dbReference type="InterPro" id="IPR056147">
    <property type="entry name" value="NQRA_N"/>
</dbReference>
<keyword evidence="6 8" id="KW-0830">Ubiquinone</keyword>
<dbReference type="HAMAP" id="MF_00425">
    <property type="entry name" value="NqrA"/>
    <property type="match status" value="1"/>
</dbReference>
<feature type="domain" description="Na(+)-translocating NADH-quinone reductase subunit A C-terminal" evidence="10">
    <location>
        <begin position="262"/>
        <end position="310"/>
    </location>
</feature>
<keyword evidence="7 8" id="KW-0739">Sodium transport</keyword>
<comment type="subunit">
    <text evidence="8">Composed of six subunits; NqrA, NqrB, NqrC, NqrD, NqrE and NqrF.</text>
</comment>
<dbReference type="AlphaFoldDB" id="A0A7T4QXY8"/>
<dbReference type="Gene3D" id="2.40.50.100">
    <property type="match status" value="1"/>
</dbReference>
<evidence type="ECO:0000256" key="4">
    <source>
        <dbReference type="ARBA" id="ARBA00023053"/>
    </source>
</evidence>
<organism evidence="12 13">
    <name type="scientific">Spongiibacter nanhainus</name>
    <dbReference type="NCBI Taxonomy" id="2794344"/>
    <lineage>
        <taxon>Bacteria</taxon>
        <taxon>Pseudomonadati</taxon>
        <taxon>Pseudomonadota</taxon>
        <taxon>Gammaproteobacteria</taxon>
        <taxon>Cellvibrionales</taxon>
        <taxon>Spongiibacteraceae</taxon>
        <taxon>Spongiibacter</taxon>
    </lineage>
</organism>
<dbReference type="Pfam" id="PF05896">
    <property type="entry name" value="NQRA_N"/>
    <property type="match status" value="1"/>
</dbReference>
<dbReference type="RefSeq" id="WP_198568231.1">
    <property type="nucleotide sequence ID" value="NZ_CP066167.1"/>
</dbReference>
<dbReference type="GO" id="GO:0006814">
    <property type="term" value="P:sodium ion transport"/>
    <property type="evidence" value="ECO:0007669"/>
    <property type="project" value="UniProtKB-UniRule"/>
</dbReference>
<dbReference type="InterPro" id="IPR056148">
    <property type="entry name" value="NQRA_2nd"/>
</dbReference>
<dbReference type="NCBIfam" id="TIGR01936">
    <property type="entry name" value="nqrA"/>
    <property type="match status" value="1"/>
</dbReference>
<name>A0A7T4QXY8_9GAMM</name>
<dbReference type="NCBIfam" id="NF003759">
    <property type="entry name" value="PRK05352.1-2"/>
    <property type="match status" value="1"/>
</dbReference>
<dbReference type="Proteomes" id="UP000596063">
    <property type="component" value="Chromosome"/>
</dbReference>
<feature type="domain" description="NqrA second alpha/beta" evidence="11">
    <location>
        <begin position="114"/>
        <end position="257"/>
    </location>
</feature>
<dbReference type="Pfam" id="PF24836">
    <property type="entry name" value="NQRA_2nd"/>
    <property type="match status" value="1"/>
</dbReference>
<keyword evidence="3 8" id="KW-0520">NAD</keyword>
<evidence type="ECO:0000256" key="3">
    <source>
        <dbReference type="ARBA" id="ARBA00023027"/>
    </source>
</evidence>
<evidence type="ECO:0000256" key="6">
    <source>
        <dbReference type="ARBA" id="ARBA00023075"/>
    </source>
</evidence>
<keyword evidence="2 8" id="KW-1278">Translocase</keyword>
<evidence type="ECO:0000313" key="12">
    <source>
        <dbReference type="EMBL" id="QQD16729.1"/>
    </source>
</evidence>
<reference evidence="12 13" key="1">
    <citation type="submission" date="2020-12" db="EMBL/GenBank/DDBJ databases">
        <authorList>
            <person name="Shan Y."/>
        </authorList>
    </citation>
    <scope>NUCLEOTIDE SEQUENCE [LARGE SCALE GENOMIC DNA]</scope>
    <source>
        <strain evidence="13">csc3.9</strain>
    </source>
</reference>
<evidence type="ECO:0000256" key="7">
    <source>
        <dbReference type="ARBA" id="ARBA00023201"/>
    </source>
</evidence>
<comment type="function">
    <text evidence="8">NQR complex catalyzes the reduction of ubiquinone-1 to ubiquinol by two successive reactions, coupled with the transport of Na(+) ions from the cytoplasm to the periplasm. NqrA to NqrE are probably involved in the second step, the conversion of ubisemiquinone to ubiquinol.</text>
</comment>
<evidence type="ECO:0000313" key="13">
    <source>
        <dbReference type="Proteomes" id="UP000596063"/>
    </source>
</evidence>
<gene>
    <name evidence="8" type="primary">nqrA</name>
    <name evidence="12" type="ORF">I6N98_10005</name>
</gene>
<dbReference type="InterPro" id="IPR008703">
    <property type="entry name" value="NqrA"/>
</dbReference>
<evidence type="ECO:0000259" key="10">
    <source>
        <dbReference type="Pfam" id="PF11973"/>
    </source>
</evidence>
<protein>
    <recommendedName>
        <fullName evidence="8">Na(+)-translocating NADH-quinone reductase subunit A</fullName>
        <shortName evidence="8">Na(+)-NQR subunit A</shortName>
        <shortName evidence="8">Na(+)-translocating NQR subunit A</shortName>
        <ecNumber evidence="8">7.2.1.1</ecNumber>
    </recommendedName>
    <alternativeName>
        <fullName evidence="8">NQR complex subunit A</fullName>
    </alternativeName>
    <alternativeName>
        <fullName evidence="8">NQR-1 subunit A</fullName>
    </alternativeName>
</protein>
<dbReference type="KEGG" id="snan:I6N98_10005"/>
<evidence type="ECO:0000256" key="2">
    <source>
        <dbReference type="ARBA" id="ARBA00022967"/>
    </source>
</evidence>
<proteinExistence type="inferred from homology"/>
<dbReference type="PANTHER" id="PTHR37839:SF1">
    <property type="entry name" value="NA(+)-TRANSLOCATING NADH-QUINONE REDUCTASE SUBUNIT A"/>
    <property type="match status" value="1"/>
</dbReference>
<keyword evidence="1 8" id="KW-0813">Transport</keyword>
<keyword evidence="4 8" id="KW-0915">Sodium</keyword>
<comment type="catalytic activity">
    <reaction evidence="8">
        <text>a ubiquinone + n Na(+)(in) + NADH + H(+) = a ubiquinol + n Na(+)(out) + NAD(+)</text>
        <dbReference type="Rhea" id="RHEA:47748"/>
        <dbReference type="Rhea" id="RHEA-COMP:9565"/>
        <dbReference type="Rhea" id="RHEA-COMP:9566"/>
        <dbReference type="ChEBI" id="CHEBI:15378"/>
        <dbReference type="ChEBI" id="CHEBI:16389"/>
        <dbReference type="ChEBI" id="CHEBI:17976"/>
        <dbReference type="ChEBI" id="CHEBI:29101"/>
        <dbReference type="ChEBI" id="CHEBI:57540"/>
        <dbReference type="ChEBI" id="CHEBI:57945"/>
        <dbReference type="EC" id="7.2.1.1"/>
    </reaction>
</comment>
<evidence type="ECO:0000256" key="8">
    <source>
        <dbReference type="HAMAP-Rule" id="MF_00425"/>
    </source>
</evidence>
<dbReference type="GO" id="GO:0016655">
    <property type="term" value="F:oxidoreductase activity, acting on NAD(P)H, quinone or similar compound as acceptor"/>
    <property type="evidence" value="ECO:0007669"/>
    <property type="project" value="UniProtKB-UniRule"/>
</dbReference>
<keyword evidence="13" id="KW-1185">Reference proteome</keyword>